<keyword evidence="2" id="KW-1185">Reference proteome</keyword>
<sequence>MAERRSPFYSSIVGLGAAMGRVGGDFIAAKHYSGIADEHLNTRKNVGVQDLSTMGKMDIKGADAEALVNHVIVNDAAAMEPGQVRYSTVCREDGGIMDDLTVFRLGAEHFMLVTGSVNRLKMLPWLQHHAQGRRAYVTDITAAVAFPTIQGPRSRDLLKAMISDADLDELKRWAFTSGHINGTRVLISRTGVTGELGFELFVPADEATSVWDALMRTGQAFGLKPYGVLAMFTLGLEKAYPAHGIDMDETRTPFHVGLDRWIKFDKGDFIGRDALLKVRDKGLDERWTGLFLDGDKPAATDARVMADGENAGVVTYSDHGYSLGKVLATAHLRLPFTAVGTELSIAIDGKPVRAVVAPMPFFDPEGARLRG</sequence>
<gene>
    <name evidence="1" type="ORF">NKI81_06635</name>
</gene>
<dbReference type="EMBL" id="JAMYRI010000003">
    <property type="protein sequence ID" value="MER9283637.1"/>
    <property type="molecule type" value="Genomic_DNA"/>
</dbReference>
<proteinExistence type="predicted"/>
<evidence type="ECO:0000313" key="1">
    <source>
        <dbReference type="EMBL" id="MER9283637.1"/>
    </source>
</evidence>
<evidence type="ECO:0000313" key="2">
    <source>
        <dbReference type="Proteomes" id="UP001480082"/>
    </source>
</evidence>
<reference evidence="1 2" key="1">
    <citation type="journal article" date="2024" name="Proc. Natl. Acad. Sci. U.S.A.">
        <title>The evolutionary genomics of adaptation to stress in wild rhizobium bacteria.</title>
        <authorList>
            <person name="Kehlet-Delgado H."/>
            <person name="Montoya A.P."/>
            <person name="Jensen K.T."/>
            <person name="Wendlandt C.E."/>
            <person name="Dexheimer C."/>
            <person name="Roberts M."/>
            <person name="Torres Martinez L."/>
            <person name="Friesen M.L."/>
            <person name="Griffitts J.S."/>
            <person name="Porter S.S."/>
        </authorList>
    </citation>
    <scope>NUCLEOTIDE SEQUENCE [LARGE SCALE GENOMIC DNA]</scope>
    <source>
        <strain evidence="1 2">M0468</strain>
    </source>
</reference>
<comment type="caution">
    <text evidence="1">The sequence shown here is derived from an EMBL/GenBank/DDBJ whole genome shotgun (WGS) entry which is preliminary data.</text>
</comment>
<accession>A0ACC6SVF9</accession>
<organism evidence="1 2">
    <name type="scientific">Mesorhizobium australicum</name>
    <dbReference type="NCBI Taxonomy" id="536018"/>
    <lineage>
        <taxon>Bacteria</taxon>
        <taxon>Pseudomonadati</taxon>
        <taxon>Pseudomonadota</taxon>
        <taxon>Alphaproteobacteria</taxon>
        <taxon>Hyphomicrobiales</taxon>
        <taxon>Phyllobacteriaceae</taxon>
        <taxon>Mesorhizobium</taxon>
    </lineage>
</organism>
<dbReference type="Proteomes" id="UP001480082">
    <property type="component" value="Unassembled WGS sequence"/>
</dbReference>
<name>A0ACC6SVF9_9HYPH</name>
<protein>
    <submittedName>
        <fullName evidence="1">Aminomethyltransferase family protein</fullName>
    </submittedName>
</protein>